<dbReference type="AlphaFoldDB" id="A0A6A4VNQ2"/>
<protein>
    <submittedName>
        <fullName evidence="2">Uncharacterized protein</fullName>
    </submittedName>
</protein>
<dbReference type="OrthoDB" id="382863at2759"/>
<accession>A0A6A4VNQ2</accession>
<name>A0A6A4VNQ2_AMPAM</name>
<feature type="region of interest" description="Disordered" evidence="1">
    <location>
        <begin position="1"/>
        <end position="81"/>
    </location>
</feature>
<sequence>MTSDSDSGDEIFSTDCATSGTEGLRRKRRAPVSDPVHRVGGRRPKRAAPSRGSPGAGGGASADSAAPGAVGPAAAGKPGSAATVSLNTDTLTSIQEMINAGISKVIKTFDVKFERLEKRITLLESEDRPESARLFQIVDDLCRYSEFSQPELIKILKDLRRGGVDKMVERWILQYLANNQYHLPMYAREGTAALWLETSLRMAAGQREKIVLPITF</sequence>
<organism evidence="2 3">
    <name type="scientific">Amphibalanus amphitrite</name>
    <name type="common">Striped barnacle</name>
    <name type="synonym">Balanus amphitrite</name>
    <dbReference type="NCBI Taxonomy" id="1232801"/>
    <lineage>
        <taxon>Eukaryota</taxon>
        <taxon>Metazoa</taxon>
        <taxon>Ecdysozoa</taxon>
        <taxon>Arthropoda</taxon>
        <taxon>Crustacea</taxon>
        <taxon>Multicrustacea</taxon>
        <taxon>Cirripedia</taxon>
        <taxon>Thoracica</taxon>
        <taxon>Thoracicalcarea</taxon>
        <taxon>Balanomorpha</taxon>
        <taxon>Balanoidea</taxon>
        <taxon>Balanidae</taxon>
        <taxon>Amphibalaninae</taxon>
        <taxon>Amphibalanus</taxon>
    </lineage>
</organism>
<gene>
    <name evidence="2" type="ORF">FJT64_001012</name>
</gene>
<feature type="compositionally biased region" description="Low complexity" evidence="1">
    <location>
        <begin position="61"/>
        <end position="81"/>
    </location>
</feature>
<dbReference type="EMBL" id="VIIS01001820">
    <property type="protein sequence ID" value="KAF0292352.1"/>
    <property type="molecule type" value="Genomic_DNA"/>
</dbReference>
<reference evidence="2 3" key="1">
    <citation type="submission" date="2019-07" db="EMBL/GenBank/DDBJ databases">
        <title>Draft genome assembly of a fouling barnacle, Amphibalanus amphitrite (Darwin, 1854): The first reference genome for Thecostraca.</title>
        <authorList>
            <person name="Kim W."/>
        </authorList>
    </citation>
    <scope>NUCLEOTIDE SEQUENCE [LARGE SCALE GENOMIC DNA]</scope>
    <source>
        <strain evidence="2">SNU_AA5</strain>
        <tissue evidence="2">Soma without cirri and trophi</tissue>
    </source>
</reference>
<evidence type="ECO:0000256" key="1">
    <source>
        <dbReference type="SAM" id="MobiDB-lite"/>
    </source>
</evidence>
<feature type="compositionally biased region" description="Basic residues" evidence="1">
    <location>
        <begin position="39"/>
        <end position="48"/>
    </location>
</feature>
<evidence type="ECO:0000313" key="2">
    <source>
        <dbReference type="EMBL" id="KAF0292352.1"/>
    </source>
</evidence>
<comment type="caution">
    <text evidence="2">The sequence shown here is derived from an EMBL/GenBank/DDBJ whole genome shotgun (WGS) entry which is preliminary data.</text>
</comment>
<keyword evidence="3" id="KW-1185">Reference proteome</keyword>
<evidence type="ECO:0000313" key="3">
    <source>
        <dbReference type="Proteomes" id="UP000440578"/>
    </source>
</evidence>
<proteinExistence type="predicted"/>
<dbReference type="Proteomes" id="UP000440578">
    <property type="component" value="Unassembled WGS sequence"/>
</dbReference>